<gene>
    <name evidence="3" type="ORF">DM01DRAFT_1380728</name>
</gene>
<feature type="compositionally biased region" description="Basic and acidic residues" evidence="1">
    <location>
        <begin position="179"/>
        <end position="188"/>
    </location>
</feature>
<dbReference type="AlphaFoldDB" id="A0A1X2GSE0"/>
<feature type="region of interest" description="Disordered" evidence="1">
    <location>
        <begin position="175"/>
        <end position="436"/>
    </location>
</feature>
<name>A0A1X2GSE0_9FUNG</name>
<dbReference type="Proteomes" id="UP000242146">
    <property type="component" value="Unassembled WGS sequence"/>
</dbReference>
<feature type="compositionally biased region" description="Basic and acidic residues" evidence="1">
    <location>
        <begin position="196"/>
        <end position="212"/>
    </location>
</feature>
<dbReference type="InterPro" id="IPR028095">
    <property type="entry name" value="Mso1_N_dom"/>
</dbReference>
<feature type="domain" description="Mso1 N-terminal" evidence="2">
    <location>
        <begin position="188"/>
        <end position="219"/>
    </location>
</feature>
<protein>
    <recommendedName>
        <fullName evidence="2">Mso1 N-terminal domain-containing protein</fullName>
    </recommendedName>
</protein>
<accession>A0A1X2GSE0</accession>
<proteinExistence type="predicted"/>
<evidence type="ECO:0000259" key="2">
    <source>
        <dbReference type="Pfam" id="PF14475"/>
    </source>
</evidence>
<feature type="compositionally biased region" description="Basic and acidic residues" evidence="1">
    <location>
        <begin position="262"/>
        <end position="276"/>
    </location>
</feature>
<dbReference type="EMBL" id="MCGT01000004">
    <property type="protein sequence ID" value="ORX60383.1"/>
    <property type="molecule type" value="Genomic_DNA"/>
</dbReference>
<reference evidence="3 4" key="1">
    <citation type="submission" date="2016-07" db="EMBL/GenBank/DDBJ databases">
        <title>Pervasive Adenine N6-methylation of Active Genes in Fungi.</title>
        <authorList>
            <consortium name="DOE Joint Genome Institute"/>
            <person name="Mondo S.J."/>
            <person name="Dannebaum R.O."/>
            <person name="Kuo R.C."/>
            <person name="Labutti K."/>
            <person name="Haridas S."/>
            <person name="Kuo A."/>
            <person name="Salamov A."/>
            <person name="Ahrendt S.R."/>
            <person name="Lipzen A."/>
            <person name="Sullivan W."/>
            <person name="Andreopoulos W.B."/>
            <person name="Clum A."/>
            <person name="Lindquist E."/>
            <person name="Daum C."/>
            <person name="Ramamoorthy G.K."/>
            <person name="Gryganskyi A."/>
            <person name="Culley D."/>
            <person name="Magnuson J.K."/>
            <person name="James T.Y."/>
            <person name="O'Malley M.A."/>
            <person name="Stajich J.E."/>
            <person name="Spatafora J.W."/>
            <person name="Visel A."/>
            <person name="Grigoriev I.V."/>
        </authorList>
    </citation>
    <scope>NUCLEOTIDE SEQUENCE [LARGE SCALE GENOMIC DNA]</scope>
    <source>
        <strain evidence="3 4">NRRL 3301</strain>
    </source>
</reference>
<feature type="compositionally biased region" description="Low complexity" evidence="1">
    <location>
        <begin position="76"/>
        <end position="95"/>
    </location>
</feature>
<evidence type="ECO:0000313" key="4">
    <source>
        <dbReference type="Proteomes" id="UP000242146"/>
    </source>
</evidence>
<organism evidence="3 4">
    <name type="scientific">Hesseltinella vesiculosa</name>
    <dbReference type="NCBI Taxonomy" id="101127"/>
    <lineage>
        <taxon>Eukaryota</taxon>
        <taxon>Fungi</taxon>
        <taxon>Fungi incertae sedis</taxon>
        <taxon>Mucoromycota</taxon>
        <taxon>Mucoromycotina</taxon>
        <taxon>Mucoromycetes</taxon>
        <taxon>Mucorales</taxon>
        <taxon>Cunninghamellaceae</taxon>
        <taxon>Hesseltinella</taxon>
    </lineage>
</organism>
<feature type="compositionally biased region" description="Basic and acidic residues" evidence="1">
    <location>
        <begin position="144"/>
        <end position="160"/>
    </location>
</feature>
<dbReference type="OrthoDB" id="2683368at2759"/>
<feature type="region of interest" description="Disordered" evidence="1">
    <location>
        <begin position="144"/>
        <end position="163"/>
    </location>
</feature>
<keyword evidence="4" id="KW-1185">Reference proteome</keyword>
<feature type="compositionally biased region" description="Basic and acidic residues" evidence="1">
    <location>
        <begin position="235"/>
        <end position="249"/>
    </location>
</feature>
<comment type="caution">
    <text evidence="3">The sequence shown here is derived from an EMBL/GenBank/DDBJ whole genome shotgun (WGS) entry which is preliminary data.</text>
</comment>
<sequence length="436" mass="51646">MGAKVVDYRISTMVVMCNDCGQDVGLYPSRHKCQPNRPPMPPLPTRYQNEAQHNISRKPVPDLGSPQSLAPHQTHSRPSSAASSSSSDLTASPSSGKWANRFGGNSGQRSPLTEDEDDSIYFNKFSAHLPEEEQQGRKFWGKARQNEKWKQMTEKSEQKTTGKLWGKLLQATQTMADKIPVREEKGAESDESDWEGETHVSRVLREYYEKQRRPLPGWLRDERTPTRRSTQDLYQEPRHQSSPSHHEPNEPTVQRTRTARRRLWERDEEPKQEPASHRQTAPARQEPKQEPARQEPRERQHDRYRSHHDDYDRGQPRRDYHSESRGQQRYDYPEPQHQPRYDDYQPEPRRPQRYDDYRQDDYPPDRRQPRHDDYHQDRRQGSRDYHPSDPSYRHGSYQEHRYDDAPPVSRRHGTVNYGQDRGSAQDDYNPRSYRYR</sequence>
<dbReference type="Pfam" id="PF14475">
    <property type="entry name" value="Mso1_Sec1_bdg"/>
    <property type="match status" value="1"/>
</dbReference>
<evidence type="ECO:0000256" key="1">
    <source>
        <dbReference type="SAM" id="MobiDB-lite"/>
    </source>
</evidence>
<evidence type="ECO:0000313" key="3">
    <source>
        <dbReference type="EMBL" id="ORX60383.1"/>
    </source>
</evidence>
<feature type="compositionally biased region" description="Basic and acidic residues" evidence="1">
    <location>
        <begin position="285"/>
        <end position="387"/>
    </location>
</feature>
<feature type="region of interest" description="Disordered" evidence="1">
    <location>
        <begin position="31"/>
        <end position="115"/>
    </location>
</feature>